<evidence type="ECO:0000256" key="1">
    <source>
        <dbReference type="ARBA" id="ARBA00022618"/>
    </source>
</evidence>
<dbReference type="GO" id="GO:0030435">
    <property type="term" value="P:sporulation resulting in formation of a cellular spore"/>
    <property type="evidence" value="ECO:0007669"/>
    <property type="project" value="InterPro"/>
</dbReference>
<proteinExistence type="predicted"/>
<evidence type="ECO:0000313" key="4">
    <source>
        <dbReference type="EMBL" id="MBE6834285.1"/>
    </source>
</evidence>
<evidence type="ECO:0000256" key="3">
    <source>
        <dbReference type="ARBA" id="ARBA00023306"/>
    </source>
</evidence>
<dbReference type="PANTHER" id="PTHR38429">
    <property type="entry name" value="SEPTATION PROTEIN SPOVG-RELATED"/>
    <property type="match status" value="1"/>
</dbReference>
<accession>A0A928Q5X8</accession>
<organism evidence="4 5">
    <name type="scientific">Faecalispora sporosphaeroides</name>
    <dbReference type="NCBI Taxonomy" id="1549"/>
    <lineage>
        <taxon>Bacteria</taxon>
        <taxon>Bacillati</taxon>
        <taxon>Bacillota</taxon>
        <taxon>Clostridia</taxon>
        <taxon>Eubacteriales</taxon>
        <taxon>Oscillospiraceae</taxon>
        <taxon>Faecalispora</taxon>
    </lineage>
</organism>
<dbReference type="InterPro" id="IPR036751">
    <property type="entry name" value="SpoVG_sf"/>
</dbReference>
<dbReference type="GO" id="GO:0000917">
    <property type="term" value="P:division septum assembly"/>
    <property type="evidence" value="ECO:0007669"/>
    <property type="project" value="UniProtKB-KW"/>
</dbReference>
<sequence>MKITRVKIEPVRGMPRLKGIASIVLDDELAINEILIIQAENGMCVEFPNNKSKNKFGYQNIAPLNRKIRGYLQSVILDAYQSALEAG</sequence>
<keyword evidence="1" id="KW-0132">Cell division</keyword>
<comment type="caution">
    <text evidence="4">The sequence shown here is derived from an EMBL/GenBank/DDBJ whole genome shotgun (WGS) entry which is preliminary data.</text>
</comment>
<evidence type="ECO:0000313" key="5">
    <source>
        <dbReference type="Proteomes" id="UP000754750"/>
    </source>
</evidence>
<dbReference type="SUPFAM" id="SSF160537">
    <property type="entry name" value="SpoVG-like"/>
    <property type="match status" value="1"/>
</dbReference>
<dbReference type="Pfam" id="PF04026">
    <property type="entry name" value="SpoVG"/>
    <property type="match status" value="1"/>
</dbReference>
<dbReference type="EMBL" id="SVNY01000006">
    <property type="protein sequence ID" value="MBE6834285.1"/>
    <property type="molecule type" value="Genomic_DNA"/>
</dbReference>
<reference evidence="4" key="1">
    <citation type="submission" date="2019-04" db="EMBL/GenBank/DDBJ databases">
        <title>Evolution of Biomass-Degrading Anaerobic Consortia Revealed by Metagenomics.</title>
        <authorList>
            <person name="Peng X."/>
        </authorList>
    </citation>
    <scope>NUCLEOTIDE SEQUENCE</scope>
    <source>
        <strain evidence="4">SIG551</strain>
    </source>
</reference>
<dbReference type="Gene3D" id="3.30.1120.40">
    <property type="entry name" value="Stage V sporulation protein G"/>
    <property type="match status" value="1"/>
</dbReference>
<keyword evidence="2" id="KW-0717">Septation</keyword>
<dbReference type="RefSeq" id="WP_326840794.1">
    <property type="nucleotide sequence ID" value="NZ_SVNY01000006.1"/>
</dbReference>
<dbReference type="PANTHER" id="PTHR38429:SF1">
    <property type="entry name" value="SEPTATION PROTEIN SPOVG-RELATED"/>
    <property type="match status" value="1"/>
</dbReference>
<name>A0A928Q5X8_9FIRM</name>
<keyword evidence="3" id="KW-0131">Cell cycle</keyword>
<evidence type="ECO:0000256" key="2">
    <source>
        <dbReference type="ARBA" id="ARBA00023210"/>
    </source>
</evidence>
<gene>
    <name evidence="4" type="ORF">E7512_12035</name>
</gene>
<dbReference type="Proteomes" id="UP000754750">
    <property type="component" value="Unassembled WGS sequence"/>
</dbReference>
<evidence type="ECO:0008006" key="6">
    <source>
        <dbReference type="Google" id="ProtNLM"/>
    </source>
</evidence>
<dbReference type="AlphaFoldDB" id="A0A928Q5X8"/>
<protein>
    <recommendedName>
        <fullName evidence="6">Stage V sporulation protein G</fullName>
    </recommendedName>
</protein>
<dbReference type="InterPro" id="IPR007170">
    <property type="entry name" value="SpoVG"/>
</dbReference>